<feature type="region of interest" description="Disordered" evidence="1">
    <location>
        <begin position="1"/>
        <end position="33"/>
    </location>
</feature>
<dbReference type="AlphaFoldDB" id="K0R0R8"/>
<proteinExistence type="predicted"/>
<keyword evidence="3" id="KW-1185">Reference proteome</keyword>
<accession>K0R0R8</accession>
<sequence>MVRRRLKKRRSGDSTRSSSSSRGENKPGGNRCSLQNLDADSIPRLGHPHGAPTVAELTGDHSHLPSLLNDDIEPPSSQGEILSFIDALDHPMNIAEANEDLFNNNDSTLLSSAFSNRDGNKVEAPQYNNICNSLMGKIALETRRQPTETVAFPSTTRPKAGREARKLSWMGGTGATRKSGDGTVIPMSMIKFPLGEEGRKGGSERTPPAGQSGTRCVSDNLFLESAAKPENNAQHPTTLKAAVSPAAIQKRDSNLLGNREMQQNAGRIRIISDRGATIREMFDIDESNFIVGKLHIDDERAFVEKRSLAPPIDDCESDDSCVNVMRYCIVLDKDDFNEADSDSLERDAHGRLVAWISDRGRLSDDAYLILSEMS</sequence>
<gene>
    <name evidence="2" type="ORF">THAOC_37056</name>
</gene>
<dbReference type="eggNOG" id="ENOG502T5GJ">
    <property type="taxonomic scope" value="Eukaryota"/>
</dbReference>
<dbReference type="Proteomes" id="UP000266841">
    <property type="component" value="Unassembled WGS sequence"/>
</dbReference>
<evidence type="ECO:0000313" key="3">
    <source>
        <dbReference type="Proteomes" id="UP000266841"/>
    </source>
</evidence>
<feature type="region of interest" description="Disordered" evidence="1">
    <location>
        <begin position="194"/>
        <end position="215"/>
    </location>
</feature>
<dbReference type="OrthoDB" id="10627836at2759"/>
<feature type="compositionally biased region" description="Basic residues" evidence="1">
    <location>
        <begin position="1"/>
        <end position="10"/>
    </location>
</feature>
<evidence type="ECO:0000313" key="2">
    <source>
        <dbReference type="EMBL" id="EJK44404.1"/>
    </source>
</evidence>
<organism evidence="2 3">
    <name type="scientific">Thalassiosira oceanica</name>
    <name type="common">Marine diatom</name>
    <dbReference type="NCBI Taxonomy" id="159749"/>
    <lineage>
        <taxon>Eukaryota</taxon>
        <taxon>Sar</taxon>
        <taxon>Stramenopiles</taxon>
        <taxon>Ochrophyta</taxon>
        <taxon>Bacillariophyta</taxon>
        <taxon>Coscinodiscophyceae</taxon>
        <taxon>Thalassiosirophycidae</taxon>
        <taxon>Thalassiosirales</taxon>
        <taxon>Thalassiosiraceae</taxon>
        <taxon>Thalassiosira</taxon>
    </lineage>
</organism>
<protein>
    <submittedName>
        <fullName evidence="2">Uncharacterized protein</fullName>
    </submittedName>
</protein>
<reference evidence="2 3" key="1">
    <citation type="journal article" date="2012" name="Genome Biol.">
        <title>Genome and low-iron response of an oceanic diatom adapted to chronic iron limitation.</title>
        <authorList>
            <person name="Lommer M."/>
            <person name="Specht M."/>
            <person name="Roy A.S."/>
            <person name="Kraemer L."/>
            <person name="Andreson R."/>
            <person name="Gutowska M.A."/>
            <person name="Wolf J."/>
            <person name="Bergner S.V."/>
            <person name="Schilhabel M.B."/>
            <person name="Klostermeier U.C."/>
            <person name="Beiko R.G."/>
            <person name="Rosenstiel P."/>
            <person name="Hippler M."/>
            <person name="Laroche J."/>
        </authorList>
    </citation>
    <scope>NUCLEOTIDE SEQUENCE [LARGE SCALE GENOMIC DNA]</scope>
    <source>
        <strain evidence="2 3">CCMP1005</strain>
    </source>
</reference>
<feature type="compositionally biased region" description="Basic and acidic residues" evidence="1">
    <location>
        <begin position="194"/>
        <end position="203"/>
    </location>
</feature>
<dbReference type="EMBL" id="AGNL01049734">
    <property type="protein sequence ID" value="EJK44404.1"/>
    <property type="molecule type" value="Genomic_DNA"/>
</dbReference>
<comment type="caution">
    <text evidence="2">The sequence shown here is derived from an EMBL/GenBank/DDBJ whole genome shotgun (WGS) entry which is preliminary data.</text>
</comment>
<name>K0R0R8_THAOC</name>
<evidence type="ECO:0000256" key="1">
    <source>
        <dbReference type="SAM" id="MobiDB-lite"/>
    </source>
</evidence>